<evidence type="ECO:0000313" key="1">
    <source>
        <dbReference type="EMBL" id="CAK9316249.1"/>
    </source>
</evidence>
<dbReference type="InterPro" id="IPR011990">
    <property type="entry name" value="TPR-like_helical_dom_sf"/>
</dbReference>
<dbReference type="InterPro" id="IPR046960">
    <property type="entry name" value="PPR_At4g14850-like_plant"/>
</dbReference>
<name>A0ABP0Y705_9ROSI</name>
<dbReference type="Gene3D" id="1.25.40.10">
    <property type="entry name" value="Tetratricopeptide repeat domain"/>
    <property type="match status" value="1"/>
</dbReference>
<organism evidence="1 2">
    <name type="scientific">Citrullus colocynthis</name>
    <name type="common">colocynth</name>
    <dbReference type="NCBI Taxonomy" id="252529"/>
    <lineage>
        <taxon>Eukaryota</taxon>
        <taxon>Viridiplantae</taxon>
        <taxon>Streptophyta</taxon>
        <taxon>Embryophyta</taxon>
        <taxon>Tracheophyta</taxon>
        <taxon>Spermatophyta</taxon>
        <taxon>Magnoliopsida</taxon>
        <taxon>eudicotyledons</taxon>
        <taxon>Gunneridae</taxon>
        <taxon>Pentapetalae</taxon>
        <taxon>rosids</taxon>
        <taxon>fabids</taxon>
        <taxon>Cucurbitales</taxon>
        <taxon>Cucurbitaceae</taxon>
        <taxon>Benincaseae</taxon>
        <taxon>Citrullus</taxon>
    </lineage>
</organism>
<evidence type="ECO:0000313" key="2">
    <source>
        <dbReference type="Proteomes" id="UP001642487"/>
    </source>
</evidence>
<dbReference type="Proteomes" id="UP001642487">
    <property type="component" value="Chromosome 2"/>
</dbReference>
<accession>A0ABP0Y705</accession>
<sequence>MIATATATLKPFILHIASICKKSLHTTTITNSNSNSPLRLPLTSLQCGAILQSLTNTKSFVQGQKLHSYMLTCGNLQNNTYLSSKLAAFYAACGRMTQAQVIFNGVALKNSFLWNFMIRGYASDGYVRNTAMEALTLFYLMGKAGLKADGTTLLALLSACADWGSIKQGKEIHCYANTMSRKTFLQQIGSCKELTSTAVHP</sequence>
<dbReference type="PANTHER" id="PTHR47926">
    <property type="entry name" value="PENTATRICOPEPTIDE REPEAT-CONTAINING PROTEIN"/>
    <property type="match status" value="1"/>
</dbReference>
<keyword evidence="2" id="KW-1185">Reference proteome</keyword>
<gene>
    <name evidence="1" type="ORF">CITCOLO1_LOCUS8102</name>
</gene>
<dbReference type="PANTHER" id="PTHR47926:SF347">
    <property type="entry name" value="PENTATRICOPEPTIDE REPEAT-CONTAINING PROTEIN"/>
    <property type="match status" value="1"/>
</dbReference>
<evidence type="ECO:0008006" key="3">
    <source>
        <dbReference type="Google" id="ProtNLM"/>
    </source>
</evidence>
<dbReference type="EMBL" id="OZ021736">
    <property type="protein sequence ID" value="CAK9316249.1"/>
    <property type="molecule type" value="Genomic_DNA"/>
</dbReference>
<reference evidence="1 2" key="1">
    <citation type="submission" date="2024-03" db="EMBL/GenBank/DDBJ databases">
        <authorList>
            <person name="Gkanogiannis A."/>
            <person name="Becerra Lopez-Lavalle L."/>
        </authorList>
    </citation>
    <scope>NUCLEOTIDE SEQUENCE [LARGE SCALE GENOMIC DNA]</scope>
</reference>
<protein>
    <recommendedName>
        <fullName evidence="3">Pentatricopeptide repeat-containing protein</fullName>
    </recommendedName>
</protein>
<proteinExistence type="predicted"/>